<keyword evidence="3" id="KW-0812">Transmembrane</keyword>
<dbReference type="InterPro" id="IPR050469">
    <property type="entry name" value="Diguanylate_Cyclase"/>
</dbReference>
<feature type="transmembrane region" description="Helical" evidence="3">
    <location>
        <begin position="161"/>
        <end position="179"/>
    </location>
</feature>
<feature type="transmembrane region" description="Helical" evidence="3">
    <location>
        <begin position="74"/>
        <end position="94"/>
    </location>
</feature>
<comment type="caution">
    <text evidence="5">The sequence shown here is derived from an EMBL/GenBank/DDBJ whole genome shotgun (WGS) entry which is preliminary data.</text>
</comment>
<dbReference type="InterPro" id="IPR029787">
    <property type="entry name" value="Nucleotide_cyclase"/>
</dbReference>
<keyword evidence="3" id="KW-1133">Transmembrane helix</keyword>
<feature type="transmembrane region" description="Helical" evidence="3">
    <location>
        <begin position="191"/>
        <end position="214"/>
    </location>
</feature>
<feature type="transmembrane region" description="Helical" evidence="3">
    <location>
        <begin position="12"/>
        <end position="31"/>
    </location>
</feature>
<dbReference type="SUPFAM" id="SSF55073">
    <property type="entry name" value="Nucleotide cyclase"/>
    <property type="match status" value="1"/>
</dbReference>
<dbReference type="InterPro" id="IPR003018">
    <property type="entry name" value="GAF"/>
</dbReference>
<accession>A0ABQ3H167</accession>
<evidence type="ECO:0000256" key="2">
    <source>
        <dbReference type="ARBA" id="ARBA00034247"/>
    </source>
</evidence>
<dbReference type="PANTHER" id="PTHR45138">
    <property type="entry name" value="REGULATORY COMPONENTS OF SENSORY TRANSDUCTION SYSTEM"/>
    <property type="match status" value="1"/>
</dbReference>
<feature type="transmembrane region" description="Helical" evidence="3">
    <location>
        <begin position="235"/>
        <end position="255"/>
    </location>
</feature>
<name>A0ABQ3H167_9NEIS</name>
<dbReference type="InterPro" id="IPR043128">
    <property type="entry name" value="Rev_trsase/Diguanyl_cyclase"/>
</dbReference>
<evidence type="ECO:0000313" key="5">
    <source>
        <dbReference type="EMBL" id="GHD60694.1"/>
    </source>
</evidence>
<feature type="transmembrane region" description="Helical" evidence="3">
    <location>
        <begin position="43"/>
        <end position="62"/>
    </location>
</feature>
<dbReference type="Pfam" id="PF01590">
    <property type="entry name" value="GAF"/>
    <property type="match status" value="1"/>
</dbReference>
<evidence type="ECO:0000256" key="1">
    <source>
        <dbReference type="ARBA" id="ARBA00012528"/>
    </source>
</evidence>
<evidence type="ECO:0000256" key="3">
    <source>
        <dbReference type="SAM" id="Phobius"/>
    </source>
</evidence>
<feature type="transmembrane region" description="Helical" evidence="3">
    <location>
        <begin position="101"/>
        <end position="120"/>
    </location>
</feature>
<keyword evidence="6" id="KW-1185">Reference proteome</keyword>
<evidence type="ECO:0000259" key="4">
    <source>
        <dbReference type="PROSITE" id="PS50887"/>
    </source>
</evidence>
<comment type="catalytic activity">
    <reaction evidence="2">
        <text>2 GTP = 3',3'-c-di-GMP + 2 diphosphate</text>
        <dbReference type="Rhea" id="RHEA:24898"/>
        <dbReference type="ChEBI" id="CHEBI:33019"/>
        <dbReference type="ChEBI" id="CHEBI:37565"/>
        <dbReference type="ChEBI" id="CHEBI:58805"/>
        <dbReference type="EC" id="2.7.7.65"/>
    </reaction>
</comment>
<gene>
    <name evidence="5" type="ORF">GCM10007350_14120</name>
</gene>
<organism evidence="5 6">
    <name type="scientific">Jeongeupia chitinilytica</name>
    <dbReference type="NCBI Taxonomy" id="1041641"/>
    <lineage>
        <taxon>Bacteria</taxon>
        <taxon>Pseudomonadati</taxon>
        <taxon>Pseudomonadota</taxon>
        <taxon>Betaproteobacteria</taxon>
        <taxon>Neisseriales</taxon>
        <taxon>Chitinibacteraceae</taxon>
        <taxon>Jeongeupia</taxon>
    </lineage>
</organism>
<dbReference type="PROSITE" id="PS50887">
    <property type="entry name" value="GGDEF"/>
    <property type="match status" value="1"/>
</dbReference>
<dbReference type="SUPFAM" id="SSF55781">
    <property type="entry name" value="GAF domain-like"/>
    <property type="match status" value="1"/>
</dbReference>
<dbReference type="PANTHER" id="PTHR45138:SF9">
    <property type="entry name" value="DIGUANYLATE CYCLASE DGCM-RELATED"/>
    <property type="match status" value="1"/>
</dbReference>
<sequence length="796" mass="86752">MNELLPLAFRLAPVLIAALALHGSLSWLQGIAALSERERLRQVAAASLALGGGLWVALLARLPLANPEQLHQPLPLLGGLFVSLLGAGLGLWLITSKHLRLAGLVAVVFGLAAALFFVATPYPSTWPTTNRITPVLALLAAVAIVWSSDQARLGKLPPSRHALATLVTALAIGLSPLQIVTPPQPEFASEFTLLLALTFPAVSLLALAVLAPVLAHLLKQPGKSAPSTPPPIRHLFMVPAVMLIALFGIGGGWAVGQHNATLQRWAPRHDATIDELARLQSVREDLAATGSIPAWRGEAGERLRQSWHTWHNRFAPPNELRDADLPAQLDEAANTRNPSAAFQSERDRMFQAIDTRQRTLVAQLDRTRIESRQTGAATQAVATSILLVTLLLIPGAFWLIGRLGQLAREAHAEQQKLHADMLEREALSDTLRRSNEALEGGLASLRRHLQDVSLQRELGRMLECCQTFDEARDIIRASMAKLFPESAGQLFIDNPVTAQLEEACRWGELPRSQTAMAPDDCWGVRLGQAHWLQSPQHGPRCRHVPVAPSRQSLCIPMTAQGRNQGVLTLLGSLSRSESQFSDVEHQLALSVAEQISLAIANLQLRETLKLQSISDPLTGLFNRRYLEECLRRELARAKRSRGTLGVAMIDIDYFKRYNDTYGHEAGDAVLRALAQCLLNLGRADDVVCRYGGEEFTVLLPAIDREGLTDWGERLMAAVRLLSVDFHGQRLIGITISIGAVLAGAGESDSDAPLELADAALYAAKREGRNRLRWWTPSDPSRAEAEHMAAATLQSAT</sequence>
<dbReference type="Gene3D" id="3.30.70.270">
    <property type="match status" value="1"/>
</dbReference>
<feature type="transmembrane region" description="Helical" evidence="3">
    <location>
        <begin position="380"/>
        <end position="400"/>
    </location>
</feature>
<protein>
    <recommendedName>
        <fullName evidence="1">diguanylate cyclase</fullName>
        <ecNumber evidence="1">2.7.7.65</ecNumber>
    </recommendedName>
</protein>
<evidence type="ECO:0000313" key="6">
    <source>
        <dbReference type="Proteomes" id="UP000604737"/>
    </source>
</evidence>
<dbReference type="Proteomes" id="UP000604737">
    <property type="component" value="Unassembled WGS sequence"/>
</dbReference>
<keyword evidence="3" id="KW-0472">Membrane</keyword>
<dbReference type="Pfam" id="PF00990">
    <property type="entry name" value="GGDEF"/>
    <property type="match status" value="1"/>
</dbReference>
<dbReference type="InterPro" id="IPR029016">
    <property type="entry name" value="GAF-like_dom_sf"/>
</dbReference>
<dbReference type="EMBL" id="BMYO01000003">
    <property type="protein sequence ID" value="GHD60694.1"/>
    <property type="molecule type" value="Genomic_DNA"/>
</dbReference>
<proteinExistence type="predicted"/>
<feature type="domain" description="GGDEF" evidence="4">
    <location>
        <begin position="642"/>
        <end position="776"/>
    </location>
</feature>
<dbReference type="EC" id="2.7.7.65" evidence="1"/>
<dbReference type="NCBIfam" id="TIGR00254">
    <property type="entry name" value="GGDEF"/>
    <property type="match status" value="1"/>
</dbReference>
<dbReference type="SMART" id="SM00267">
    <property type="entry name" value="GGDEF"/>
    <property type="match status" value="1"/>
</dbReference>
<dbReference type="InterPro" id="IPR000160">
    <property type="entry name" value="GGDEF_dom"/>
</dbReference>
<dbReference type="CDD" id="cd01949">
    <property type="entry name" value="GGDEF"/>
    <property type="match status" value="1"/>
</dbReference>
<reference evidence="6" key="1">
    <citation type="journal article" date="2019" name="Int. J. Syst. Evol. Microbiol.">
        <title>The Global Catalogue of Microorganisms (GCM) 10K type strain sequencing project: providing services to taxonomists for standard genome sequencing and annotation.</title>
        <authorList>
            <consortium name="The Broad Institute Genomics Platform"/>
            <consortium name="The Broad Institute Genome Sequencing Center for Infectious Disease"/>
            <person name="Wu L."/>
            <person name="Ma J."/>
        </authorList>
    </citation>
    <scope>NUCLEOTIDE SEQUENCE [LARGE SCALE GENOMIC DNA]</scope>
    <source>
        <strain evidence="6">KCTC 23701</strain>
    </source>
</reference>
<dbReference type="Gene3D" id="3.30.450.40">
    <property type="match status" value="1"/>
</dbReference>
<dbReference type="RefSeq" id="WP_189459474.1">
    <property type="nucleotide sequence ID" value="NZ_BMYO01000003.1"/>
</dbReference>